<protein>
    <recommendedName>
        <fullName evidence="4">Oligosaccharide repeat unit polymerase</fullName>
    </recommendedName>
</protein>
<keyword evidence="1" id="KW-1133">Transmembrane helix</keyword>
<feature type="transmembrane region" description="Helical" evidence="1">
    <location>
        <begin position="34"/>
        <end position="55"/>
    </location>
</feature>
<dbReference type="RefSeq" id="WP_252435488.1">
    <property type="nucleotide sequence ID" value="NZ_JAGSOV010000008.1"/>
</dbReference>
<organism evidence="2 3">
    <name type="scientific">Pseudonocardia humida</name>
    <dbReference type="NCBI Taxonomy" id="2800819"/>
    <lineage>
        <taxon>Bacteria</taxon>
        <taxon>Bacillati</taxon>
        <taxon>Actinomycetota</taxon>
        <taxon>Actinomycetes</taxon>
        <taxon>Pseudonocardiales</taxon>
        <taxon>Pseudonocardiaceae</taxon>
        <taxon>Pseudonocardia</taxon>
    </lineage>
</organism>
<feature type="transmembrane region" description="Helical" evidence="1">
    <location>
        <begin position="150"/>
        <end position="168"/>
    </location>
</feature>
<keyword evidence="1" id="KW-0812">Transmembrane</keyword>
<evidence type="ECO:0008006" key="4">
    <source>
        <dbReference type="Google" id="ProtNLM"/>
    </source>
</evidence>
<accession>A0ABT0ZT05</accession>
<keyword evidence="1" id="KW-0472">Membrane</keyword>
<sequence>MIALLILFVATTAMLIVRITLLRASSAPSILPIGLFVGYLAVATGVVPVLWVIGWAQPWSEIASDPYLAASVTTLALLVTAFGVILACPPGRVSEISLRTPGTKLDVALFGGLAVGVLGYLVLAASAGGPVALLYTLADRRELLAGTGPLRILLIVSAVACIYGALHADKTTRQRMLTWACGLVYAASTLLTGSRFQVIVLAVAVICAHVRVNGWSRRLKAGVLVTVLAVVPLSTIYGLEVRTGLTYGQEVEWSDPATGTVTINSLVGPFVRGGLDTIRTTGVAAAKQEPFALNPELAVGSLANLVPRSVWPAKPEGAATQFSRQYFLSKWVDGTGVPPSIFAEFFHSFGLFGGLAALLLLGILLTRLSFWMMSRPRLYWTMLAPFFAADCIQLAKGGSDGFLRTLVLHIGAVMIMVLIARSAGTTLNVEPGSPATSEQARSGAR</sequence>
<reference evidence="2" key="1">
    <citation type="submission" date="2021-04" db="EMBL/GenBank/DDBJ databases">
        <title>Pseudonocardia sp. nov., isolated from sandy soil of mangrove forest.</title>
        <authorList>
            <person name="Zan Z."/>
            <person name="Huang R."/>
            <person name="Liu W."/>
        </authorList>
    </citation>
    <scope>NUCLEOTIDE SEQUENCE</scope>
    <source>
        <strain evidence="2">S2-4</strain>
    </source>
</reference>
<dbReference type="EMBL" id="JAGSOV010000008">
    <property type="protein sequence ID" value="MCO1653877.1"/>
    <property type="molecule type" value="Genomic_DNA"/>
</dbReference>
<feature type="transmembrane region" description="Helical" evidence="1">
    <location>
        <begin position="67"/>
        <end position="87"/>
    </location>
</feature>
<evidence type="ECO:0000256" key="1">
    <source>
        <dbReference type="SAM" id="Phobius"/>
    </source>
</evidence>
<feature type="transmembrane region" description="Helical" evidence="1">
    <location>
        <begin position="107"/>
        <end position="138"/>
    </location>
</feature>
<proteinExistence type="predicted"/>
<keyword evidence="3" id="KW-1185">Reference proteome</keyword>
<gene>
    <name evidence="2" type="ORF">KDL28_02290</name>
</gene>
<evidence type="ECO:0000313" key="3">
    <source>
        <dbReference type="Proteomes" id="UP001165283"/>
    </source>
</evidence>
<feature type="transmembrane region" description="Helical" evidence="1">
    <location>
        <begin position="401"/>
        <end position="420"/>
    </location>
</feature>
<feature type="transmembrane region" description="Helical" evidence="1">
    <location>
        <begin position="219"/>
        <end position="239"/>
    </location>
</feature>
<comment type="caution">
    <text evidence="2">The sequence shown here is derived from an EMBL/GenBank/DDBJ whole genome shotgun (WGS) entry which is preliminary data.</text>
</comment>
<evidence type="ECO:0000313" key="2">
    <source>
        <dbReference type="EMBL" id="MCO1653877.1"/>
    </source>
</evidence>
<feature type="transmembrane region" description="Helical" evidence="1">
    <location>
        <begin position="345"/>
        <end position="366"/>
    </location>
</feature>
<dbReference type="Proteomes" id="UP001165283">
    <property type="component" value="Unassembled WGS sequence"/>
</dbReference>
<name>A0ABT0ZT05_9PSEU</name>